<reference evidence="2 3" key="1">
    <citation type="submission" date="2020-08" db="EMBL/GenBank/DDBJ databases">
        <authorList>
            <person name="Liu C."/>
            <person name="Sun Q."/>
        </authorList>
    </citation>
    <scope>NUCLEOTIDE SEQUENCE [LARGE SCALE GENOMIC DNA]</scope>
    <source>
        <strain evidence="2 3">NSJ-57</strain>
    </source>
</reference>
<dbReference type="EMBL" id="CP060637">
    <property type="protein sequence ID" value="QNM14893.1"/>
    <property type="molecule type" value="Genomic_DNA"/>
</dbReference>
<keyword evidence="1" id="KW-0732">Signal</keyword>
<dbReference type="KEGG" id="fho:H9Q81_08010"/>
<dbReference type="RefSeq" id="WP_101474443.1">
    <property type="nucleotide sequence ID" value="NZ_CP060637.1"/>
</dbReference>
<sequence>MKKLFLLGALLLVSAFTVAQEKIPTWTVQPKQGIVKGDYYKVEERFRQGHLGILEVVKDNGKIIHVEFNELTRPNYYNRFYQNVSKRLSSYNFTMAEKNGAAWIEGVAAAENQMVKEQRLTGNFDIVAGASNSIEQSLIPLAEKLNSQIDKKTNAKYYSIAENFGDGITGFLKVIVDNGKIVECRYDEIFADSQDEIKSATLKKFYRQSKYWSITYDEPSRIGFNVQMDALNDKVVTTQNLLDITGLPATEKSGNYKKSGFTRRNTAWDNYLKLAQKLQVELEKDNVLK</sequence>
<feature type="chain" id="PRO_5028882657" evidence="1">
    <location>
        <begin position="20"/>
        <end position="289"/>
    </location>
</feature>
<evidence type="ECO:0000313" key="3">
    <source>
        <dbReference type="Proteomes" id="UP000515913"/>
    </source>
</evidence>
<dbReference type="Proteomes" id="UP000515913">
    <property type="component" value="Chromosome"/>
</dbReference>
<evidence type="ECO:0000313" key="2">
    <source>
        <dbReference type="EMBL" id="QNM14893.1"/>
    </source>
</evidence>
<name>A0A7G9GVR1_9FUSO</name>
<proteinExistence type="predicted"/>
<evidence type="ECO:0000256" key="1">
    <source>
        <dbReference type="SAM" id="SignalP"/>
    </source>
</evidence>
<organism evidence="2 3">
    <name type="scientific">Fusobacterium hominis</name>
    <dbReference type="NCBI Taxonomy" id="2764326"/>
    <lineage>
        <taxon>Bacteria</taxon>
        <taxon>Fusobacteriati</taxon>
        <taxon>Fusobacteriota</taxon>
        <taxon>Fusobacteriia</taxon>
        <taxon>Fusobacteriales</taxon>
        <taxon>Fusobacteriaceae</taxon>
        <taxon>Fusobacterium</taxon>
    </lineage>
</organism>
<feature type="signal peptide" evidence="1">
    <location>
        <begin position="1"/>
        <end position="19"/>
    </location>
</feature>
<gene>
    <name evidence="2" type="ORF">H9Q81_08010</name>
</gene>
<protein>
    <submittedName>
        <fullName evidence="2">FMN-binding protein</fullName>
    </submittedName>
</protein>
<accession>A0A7G9GVR1</accession>
<dbReference type="Gene3D" id="3.90.1010.20">
    <property type="match status" value="2"/>
</dbReference>
<keyword evidence="3" id="KW-1185">Reference proteome</keyword>
<dbReference type="AlphaFoldDB" id="A0A7G9GVR1"/>